<dbReference type="SUPFAM" id="SSF52540">
    <property type="entry name" value="P-loop containing nucleoside triphosphate hydrolases"/>
    <property type="match status" value="1"/>
</dbReference>
<dbReference type="Pfam" id="PF13424">
    <property type="entry name" value="TPR_12"/>
    <property type="match status" value="2"/>
</dbReference>
<protein>
    <submittedName>
        <fullName evidence="2">TPR-like protein</fullName>
    </submittedName>
</protein>
<gene>
    <name evidence="2" type="ORF">FIBSPDRAFT_841271</name>
</gene>
<evidence type="ECO:0000313" key="3">
    <source>
        <dbReference type="Proteomes" id="UP000076532"/>
    </source>
</evidence>
<proteinExistence type="predicted"/>
<evidence type="ECO:0000256" key="1">
    <source>
        <dbReference type="SAM" id="MobiDB-lite"/>
    </source>
</evidence>
<dbReference type="InterPro" id="IPR027417">
    <property type="entry name" value="P-loop_NTPase"/>
</dbReference>
<dbReference type="AlphaFoldDB" id="A0A167XNH5"/>
<dbReference type="Proteomes" id="UP000076532">
    <property type="component" value="Unassembled WGS sequence"/>
</dbReference>
<keyword evidence="3" id="KW-1185">Reference proteome</keyword>
<dbReference type="Gene3D" id="3.40.50.300">
    <property type="entry name" value="P-loop containing nucleotide triphosphate hydrolases"/>
    <property type="match status" value="1"/>
</dbReference>
<feature type="compositionally biased region" description="Polar residues" evidence="1">
    <location>
        <begin position="373"/>
        <end position="382"/>
    </location>
</feature>
<organism evidence="2 3">
    <name type="scientific">Athelia psychrophila</name>
    <dbReference type="NCBI Taxonomy" id="1759441"/>
    <lineage>
        <taxon>Eukaryota</taxon>
        <taxon>Fungi</taxon>
        <taxon>Dikarya</taxon>
        <taxon>Basidiomycota</taxon>
        <taxon>Agaricomycotina</taxon>
        <taxon>Agaricomycetes</taxon>
        <taxon>Agaricomycetidae</taxon>
        <taxon>Atheliales</taxon>
        <taxon>Atheliaceae</taxon>
        <taxon>Athelia</taxon>
    </lineage>
</organism>
<dbReference type="InterPro" id="IPR011990">
    <property type="entry name" value="TPR-like_helical_dom_sf"/>
</dbReference>
<dbReference type="PANTHER" id="PTHR47691">
    <property type="entry name" value="REGULATOR-RELATED"/>
    <property type="match status" value="1"/>
</dbReference>
<dbReference type="STRING" id="436010.A0A167XNH5"/>
<name>A0A167XNH5_9AGAM</name>
<feature type="region of interest" description="Disordered" evidence="1">
    <location>
        <begin position="352"/>
        <end position="386"/>
    </location>
</feature>
<dbReference type="SUPFAM" id="SSF48452">
    <property type="entry name" value="TPR-like"/>
    <property type="match status" value="2"/>
</dbReference>
<dbReference type="OrthoDB" id="431454at2759"/>
<dbReference type="Gene3D" id="1.25.40.10">
    <property type="entry name" value="Tetratricopeptide repeat domain"/>
    <property type="match status" value="2"/>
</dbReference>
<reference evidence="2 3" key="1">
    <citation type="journal article" date="2016" name="Mol. Biol. Evol.">
        <title>Comparative Genomics of Early-Diverging Mushroom-Forming Fungi Provides Insights into the Origins of Lignocellulose Decay Capabilities.</title>
        <authorList>
            <person name="Nagy L.G."/>
            <person name="Riley R."/>
            <person name="Tritt A."/>
            <person name="Adam C."/>
            <person name="Daum C."/>
            <person name="Floudas D."/>
            <person name="Sun H."/>
            <person name="Yadav J.S."/>
            <person name="Pangilinan J."/>
            <person name="Larsson K.H."/>
            <person name="Matsuura K."/>
            <person name="Barry K."/>
            <person name="Labutti K."/>
            <person name="Kuo R."/>
            <person name="Ohm R.A."/>
            <person name="Bhattacharya S.S."/>
            <person name="Shirouzu T."/>
            <person name="Yoshinaga Y."/>
            <person name="Martin F.M."/>
            <person name="Grigoriev I.V."/>
            <person name="Hibbett D.S."/>
        </authorList>
    </citation>
    <scope>NUCLEOTIDE SEQUENCE [LARGE SCALE GENOMIC DNA]</scope>
    <source>
        <strain evidence="2 3">CBS 109695</strain>
    </source>
</reference>
<sequence length="731" mass="79726">MGKTSTALHVIHHEAVVARYKARIFFVACDAATSADLLASHILQVIGVSVDAKENLLTALHLALKSASPTLLLLDNLESLWDAENDHTATRDLLQKIANSPSSTLIITMRATTPPPGIRWTFFESLPPLSASSAKDVFLAINATFCDGSDDGNDVLDELLMELDYVPLAIHLLAHVSTDVSPRFVLKQWQKQRTRMLSLDSYTTDKLESVDVSISLSVRSLGVGRNPDAIQLLGMLCLLPDGLLRWQDRLEVIEKTFETASSNLFLLRKFALVYTTGAKLGVLSPIRHFILQHYPPDSQHAQCIYNIIWELVYTHAMVNFGPEFHVAVEALSPEMGNIGNLIDHAEIELAPGTSGSTPHSASTAQVVPVSPRPSGTSQSNTGPGADIGDCSQSLGDILRMQSNYSEATAILRDARTEFIEIGDRLAAAQCSLRLANILIMQHNYSEATAILTDARAQCIEIGDRLGVAQCSQSLGDILSMQNNYSEATAILTDARAQFIEIGDRLGVAQCSWSLGNILRMQGNYSEATVVLTDTRVQFIEIGDRLGPAQCSQTLGDVFRMQGNYFEATVFLTDARAQAIENGDRLGAAQCSQSLGDILKMQGNYSEATAILTDARGRFIDIGDCLGVAQCSQSLGNILRMQNNYSEATVVLTDTRAQFIEIGGRLGETECLASLGAILLTQRIYTDAENLLTHARDQFIDIGSNDWTAYCSTLLEQCLRARDEEEIMETSS</sequence>
<dbReference type="EMBL" id="KV417752">
    <property type="protein sequence ID" value="KZP07401.1"/>
    <property type="molecule type" value="Genomic_DNA"/>
</dbReference>
<feature type="compositionally biased region" description="Polar residues" evidence="1">
    <location>
        <begin position="353"/>
        <end position="365"/>
    </location>
</feature>
<dbReference type="PANTHER" id="PTHR47691:SF3">
    <property type="entry name" value="HTH-TYPE TRANSCRIPTIONAL REGULATOR RV0890C-RELATED"/>
    <property type="match status" value="1"/>
</dbReference>
<accession>A0A167XNH5</accession>
<evidence type="ECO:0000313" key="2">
    <source>
        <dbReference type="EMBL" id="KZP07401.1"/>
    </source>
</evidence>